<evidence type="ECO:0000313" key="11">
    <source>
        <dbReference type="EMBL" id="MEE6186374.1"/>
    </source>
</evidence>
<name>A0ABU7REF0_9BACT</name>
<dbReference type="Pfam" id="PF00697">
    <property type="entry name" value="PRAI"/>
    <property type="match status" value="1"/>
</dbReference>
<keyword evidence="8 9" id="KW-0413">Isomerase</keyword>
<evidence type="ECO:0000256" key="4">
    <source>
        <dbReference type="ARBA" id="ARBA00022272"/>
    </source>
</evidence>
<dbReference type="InterPro" id="IPR013785">
    <property type="entry name" value="Aldolase_TIM"/>
</dbReference>
<dbReference type="Proteomes" id="UP001357452">
    <property type="component" value="Unassembled WGS sequence"/>
</dbReference>
<dbReference type="InterPro" id="IPR001240">
    <property type="entry name" value="PRAI_dom"/>
</dbReference>
<evidence type="ECO:0000256" key="2">
    <source>
        <dbReference type="ARBA" id="ARBA00004664"/>
    </source>
</evidence>
<gene>
    <name evidence="9" type="primary">trpF</name>
    <name evidence="11" type="ORF">V2H41_03725</name>
</gene>
<dbReference type="CDD" id="cd00405">
    <property type="entry name" value="PRAI"/>
    <property type="match status" value="1"/>
</dbReference>
<evidence type="ECO:0000256" key="8">
    <source>
        <dbReference type="ARBA" id="ARBA00023235"/>
    </source>
</evidence>
<reference evidence="11 12" key="1">
    <citation type="submission" date="2024-01" db="EMBL/GenBank/DDBJ databases">
        <title>Niabella digestum sp. nov., isolated from waste digestion system.</title>
        <authorList>
            <person name="Zhang L."/>
        </authorList>
    </citation>
    <scope>NUCLEOTIDE SEQUENCE [LARGE SCALE GENOMIC DNA]</scope>
    <source>
        <strain evidence="11 12">A18</strain>
    </source>
</reference>
<keyword evidence="5 9" id="KW-0028">Amino-acid biosynthesis</keyword>
<evidence type="ECO:0000256" key="7">
    <source>
        <dbReference type="ARBA" id="ARBA00023141"/>
    </source>
</evidence>
<evidence type="ECO:0000256" key="9">
    <source>
        <dbReference type="HAMAP-Rule" id="MF_00135"/>
    </source>
</evidence>
<dbReference type="SUPFAM" id="SSF51366">
    <property type="entry name" value="Ribulose-phoshate binding barrel"/>
    <property type="match status" value="1"/>
</dbReference>
<comment type="pathway">
    <text evidence="2 9">Amino-acid biosynthesis; L-tryptophan biosynthesis; L-tryptophan from chorismate: step 3/5.</text>
</comment>
<dbReference type="EC" id="5.3.1.24" evidence="3 9"/>
<dbReference type="EMBL" id="JAZGLY010000002">
    <property type="protein sequence ID" value="MEE6186374.1"/>
    <property type="molecule type" value="Genomic_DNA"/>
</dbReference>
<comment type="similarity">
    <text evidence="9">Belongs to the TrpF family.</text>
</comment>
<dbReference type="GO" id="GO:0016853">
    <property type="term" value="F:isomerase activity"/>
    <property type="evidence" value="ECO:0007669"/>
    <property type="project" value="UniProtKB-KW"/>
</dbReference>
<evidence type="ECO:0000256" key="3">
    <source>
        <dbReference type="ARBA" id="ARBA00012572"/>
    </source>
</evidence>
<dbReference type="RefSeq" id="WP_330973783.1">
    <property type="nucleotide sequence ID" value="NZ_JAZGLY010000002.1"/>
</dbReference>
<organism evidence="11 12">
    <name type="scientific">Niabella digestorum</name>
    <dbReference type="NCBI Taxonomy" id="3117701"/>
    <lineage>
        <taxon>Bacteria</taxon>
        <taxon>Pseudomonadati</taxon>
        <taxon>Bacteroidota</taxon>
        <taxon>Chitinophagia</taxon>
        <taxon>Chitinophagales</taxon>
        <taxon>Chitinophagaceae</taxon>
        <taxon>Niabella</taxon>
    </lineage>
</organism>
<evidence type="ECO:0000256" key="6">
    <source>
        <dbReference type="ARBA" id="ARBA00022822"/>
    </source>
</evidence>
<dbReference type="HAMAP" id="MF_00135">
    <property type="entry name" value="PRAI"/>
    <property type="match status" value="1"/>
</dbReference>
<keyword evidence="6 9" id="KW-0822">Tryptophan biosynthesis</keyword>
<keyword evidence="7 9" id="KW-0057">Aromatic amino acid biosynthesis</keyword>
<dbReference type="PANTHER" id="PTHR42894:SF1">
    <property type="entry name" value="N-(5'-PHOSPHORIBOSYL)ANTHRANILATE ISOMERASE"/>
    <property type="match status" value="1"/>
</dbReference>
<evidence type="ECO:0000256" key="5">
    <source>
        <dbReference type="ARBA" id="ARBA00022605"/>
    </source>
</evidence>
<evidence type="ECO:0000259" key="10">
    <source>
        <dbReference type="Pfam" id="PF00697"/>
    </source>
</evidence>
<dbReference type="InterPro" id="IPR011060">
    <property type="entry name" value="RibuloseP-bd_barrel"/>
</dbReference>
<keyword evidence="12" id="KW-1185">Reference proteome</keyword>
<dbReference type="Gene3D" id="3.20.20.70">
    <property type="entry name" value="Aldolase class I"/>
    <property type="match status" value="1"/>
</dbReference>
<accession>A0ABU7REF0</accession>
<feature type="domain" description="N-(5'phosphoribosyl) anthranilate isomerase (PRAI)" evidence="10">
    <location>
        <begin position="2"/>
        <end position="196"/>
    </location>
</feature>
<dbReference type="PANTHER" id="PTHR42894">
    <property type="entry name" value="N-(5'-PHOSPHORIBOSYL)ANTHRANILATE ISOMERASE"/>
    <property type="match status" value="1"/>
</dbReference>
<comment type="catalytic activity">
    <reaction evidence="1 9">
        <text>N-(5-phospho-beta-D-ribosyl)anthranilate = 1-(2-carboxyphenylamino)-1-deoxy-D-ribulose 5-phosphate</text>
        <dbReference type="Rhea" id="RHEA:21540"/>
        <dbReference type="ChEBI" id="CHEBI:18277"/>
        <dbReference type="ChEBI" id="CHEBI:58613"/>
        <dbReference type="EC" id="5.3.1.24"/>
    </reaction>
</comment>
<dbReference type="InterPro" id="IPR044643">
    <property type="entry name" value="TrpF_fam"/>
</dbReference>
<evidence type="ECO:0000313" key="12">
    <source>
        <dbReference type="Proteomes" id="UP001357452"/>
    </source>
</evidence>
<evidence type="ECO:0000256" key="1">
    <source>
        <dbReference type="ARBA" id="ARBA00001164"/>
    </source>
</evidence>
<protein>
    <recommendedName>
        <fullName evidence="4 9">N-(5'-phosphoribosyl)anthranilate isomerase</fullName>
        <shortName evidence="9">PRAI</shortName>
        <ecNumber evidence="3 9">5.3.1.24</ecNumber>
    </recommendedName>
</protein>
<sequence>MTSLQQVQELAAMGVDFAGFIFYEKSPRYVGAKLSASDIKAVTSIQKVGVFVNETVEKILQIIDDYGLDMVQLHGDETPAFCQSLKDRVTVMKVFRVKGDEDVQQLVQPYEDAVHYFLFDTKAQEYGGTGKQFDWSVLKSSSLKIPYFLSGGIGPNDADAIKTFIDEEDVFAIDINSRFERQPGDKEIDKIRHFVRQLS</sequence>
<proteinExistence type="inferred from homology"/>
<comment type="caution">
    <text evidence="11">The sequence shown here is derived from an EMBL/GenBank/DDBJ whole genome shotgun (WGS) entry which is preliminary data.</text>
</comment>